<dbReference type="EMBL" id="PVZF01000014">
    <property type="protein sequence ID" value="PRY11110.1"/>
    <property type="molecule type" value="Genomic_DNA"/>
</dbReference>
<dbReference type="AlphaFoldDB" id="A0A2T0QY18"/>
<reference evidence="1 2" key="1">
    <citation type="submission" date="2018-03" db="EMBL/GenBank/DDBJ databases">
        <title>Genomic Encyclopedia of Archaeal and Bacterial Type Strains, Phase II (KMG-II): from individual species to whole genera.</title>
        <authorList>
            <person name="Goeker M."/>
        </authorList>
    </citation>
    <scope>NUCLEOTIDE SEQUENCE [LARGE SCALE GENOMIC DNA]</scope>
    <source>
        <strain evidence="1 2">DSM 19711</strain>
    </source>
</reference>
<evidence type="ECO:0000313" key="1">
    <source>
        <dbReference type="EMBL" id="PRY11110.1"/>
    </source>
</evidence>
<organism evidence="1 2">
    <name type="scientific">Kineococcus rhizosphaerae</name>
    <dbReference type="NCBI Taxonomy" id="559628"/>
    <lineage>
        <taxon>Bacteria</taxon>
        <taxon>Bacillati</taxon>
        <taxon>Actinomycetota</taxon>
        <taxon>Actinomycetes</taxon>
        <taxon>Kineosporiales</taxon>
        <taxon>Kineosporiaceae</taxon>
        <taxon>Kineococcus</taxon>
    </lineage>
</organism>
<sequence>MLRKGFTGSLWVIVHGLCGTVAVRSGRDGAVIVA</sequence>
<name>A0A2T0QY18_9ACTN</name>
<comment type="caution">
    <text evidence="1">The sequence shown here is derived from an EMBL/GenBank/DDBJ whole genome shotgun (WGS) entry which is preliminary data.</text>
</comment>
<gene>
    <name evidence="1" type="ORF">CLV37_11464</name>
</gene>
<proteinExistence type="predicted"/>
<protein>
    <submittedName>
        <fullName evidence="1">Uncharacterized protein</fullName>
    </submittedName>
</protein>
<dbReference type="Proteomes" id="UP000238083">
    <property type="component" value="Unassembled WGS sequence"/>
</dbReference>
<evidence type="ECO:0000313" key="2">
    <source>
        <dbReference type="Proteomes" id="UP000238083"/>
    </source>
</evidence>
<keyword evidence="2" id="KW-1185">Reference proteome</keyword>
<accession>A0A2T0QY18</accession>